<dbReference type="PANTHER" id="PTHR13058">
    <property type="entry name" value="THREE PRIME REPAIR EXONUCLEASE 1, 2"/>
    <property type="match status" value="1"/>
</dbReference>
<keyword evidence="5" id="KW-0269">Exonuclease</keyword>
<reference evidence="8" key="1">
    <citation type="submission" date="2017-02" db="UniProtKB">
        <authorList>
            <consortium name="WormBaseParasite"/>
        </authorList>
    </citation>
    <scope>IDENTIFICATION</scope>
</reference>
<dbReference type="GO" id="GO:0046872">
    <property type="term" value="F:metal ion binding"/>
    <property type="evidence" value="ECO:0007669"/>
    <property type="project" value="UniProtKB-KW"/>
</dbReference>
<protein>
    <submittedName>
        <fullName evidence="8">Exonuclease domain-containing protein</fullName>
    </submittedName>
</protein>
<evidence type="ECO:0000256" key="5">
    <source>
        <dbReference type="ARBA" id="ARBA00022839"/>
    </source>
</evidence>
<dbReference type="GO" id="GO:0008296">
    <property type="term" value="F:3'-5'-DNA exonuclease activity"/>
    <property type="evidence" value="ECO:0007669"/>
    <property type="project" value="TreeGrafter"/>
</dbReference>
<dbReference type="GO" id="GO:0005737">
    <property type="term" value="C:cytoplasm"/>
    <property type="evidence" value="ECO:0007669"/>
    <property type="project" value="TreeGrafter"/>
</dbReference>
<comment type="cofactor">
    <cofactor evidence="1">
        <name>Mg(2+)</name>
        <dbReference type="ChEBI" id="CHEBI:18420"/>
    </cofactor>
</comment>
<dbReference type="WBParaSite" id="SMUV_0000949001-mRNA-1">
    <property type="protein sequence ID" value="SMUV_0000949001-mRNA-1"/>
    <property type="gene ID" value="SMUV_0000949001"/>
</dbReference>
<dbReference type="Proteomes" id="UP000046393">
    <property type="component" value="Unplaced"/>
</dbReference>
<keyword evidence="2" id="KW-0540">Nuclease</keyword>
<name>A0A0N5AX22_9BILA</name>
<evidence type="ECO:0000256" key="6">
    <source>
        <dbReference type="ARBA" id="ARBA00022842"/>
    </source>
</evidence>
<keyword evidence="3" id="KW-0479">Metal-binding</keyword>
<dbReference type="GO" id="GO:0003676">
    <property type="term" value="F:nucleic acid binding"/>
    <property type="evidence" value="ECO:0007669"/>
    <property type="project" value="InterPro"/>
</dbReference>
<dbReference type="Gene3D" id="3.30.420.10">
    <property type="entry name" value="Ribonuclease H-like superfamily/Ribonuclease H"/>
    <property type="match status" value="2"/>
</dbReference>
<dbReference type="InterPro" id="IPR012337">
    <property type="entry name" value="RNaseH-like_sf"/>
</dbReference>
<proteinExistence type="predicted"/>
<dbReference type="GO" id="GO:0006308">
    <property type="term" value="P:DNA catabolic process"/>
    <property type="evidence" value="ECO:0007669"/>
    <property type="project" value="TreeGrafter"/>
</dbReference>
<dbReference type="AlphaFoldDB" id="A0A0N5AX22"/>
<evidence type="ECO:0000256" key="3">
    <source>
        <dbReference type="ARBA" id="ARBA00022723"/>
    </source>
</evidence>
<keyword evidence="6" id="KW-0460">Magnesium</keyword>
<dbReference type="PANTHER" id="PTHR13058:SF19">
    <property type="entry name" value="LD40940P"/>
    <property type="match status" value="1"/>
</dbReference>
<dbReference type="InterPro" id="IPR036397">
    <property type="entry name" value="RNaseH_sf"/>
</dbReference>
<organism evidence="7 8">
    <name type="scientific">Syphacia muris</name>
    <dbReference type="NCBI Taxonomy" id="451379"/>
    <lineage>
        <taxon>Eukaryota</taxon>
        <taxon>Metazoa</taxon>
        <taxon>Ecdysozoa</taxon>
        <taxon>Nematoda</taxon>
        <taxon>Chromadorea</taxon>
        <taxon>Rhabditida</taxon>
        <taxon>Spirurina</taxon>
        <taxon>Oxyuridomorpha</taxon>
        <taxon>Oxyuroidea</taxon>
        <taxon>Oxyuridae</taxon>
        <taxon>Syphacia</taxon>
    </lineage>
</organism>
<evidence type="ECO:0000313" key="8">
    <source>
        <dbReference type="WBParaSite" id="SMUV_0000949001-mRNA-1"/>
    </source>
</evidence>
<evidence type="ECO:0000313" key="7">
    <source>
        <dbReference type="Proteomes" id="UP000046393"/>
    </source>
</evidence>
<evidence type="ECO:0000256" key="2">
    <source>
        <dbReference type="ARBA" id="ARBA00022722"/>
    </source>
</evidence>
<dbReference type="STRING" id="451379.A0A0N5AX22"/>
<keyword evidence="7" id="KW-1185">Reference proteome</keyword>
<keyword evidence="4" id="KW-0378">Hydrolase</keyword>
<evidence type="ECO:0000256" key="1">
    <source>
        <dbReference type="ARBA" id="ARBA00001946"/>
    </source>
</evidence>
<dbReference type="SUPFAM" id="SSF53098">
    <property type="entry name" value="Ribonuclease H-like"/>
    <property type="match status" value="1"/>
</dbReference>
<sequence length="302" mass="36397">LQVNPKLNENEWQEYQSRRAQNNAIRYAKEDLTDKNCFDVEWKGIELFLQNLPKPLCILAHNGIKYDFQVLYAELRRINQLNSSLFSSEMYFVDTYAMFMSMEKKFHNDLRMLVEFIDWKRLLSKAETPIYEQQSISSPNKQNTSVNEDNDHEKRDIYIIKSGIRSYQYEHDKFPISTIKLRYSCEKREKRKLFPNVDIHPLKFIRMESWSPAKKIRIRSNFFRRNADGDWQFDNLLAMQYFHEKNVFRLEEMYRQLTSRDFDAHHAQDDCEALMQICIAYGQDFLNYVDRHASRFPVLNCT</sequence>
<evidence type="ECO:0000256" key="4">
    <source>
        <dbReference type="ARBA" id="ARBA00022801"/>
    </source>
</evidence>
<accession>A0A0N5AX22</accession>
<dbReference type="InterPro" id="IPR040393">
    <property type="entry name" value="TREX1/2"/>
</dbReference>